<proteinExistence type="predicted"/>
<dbReference type="InterPro" id="IPR050210">
    <property type="entry name" value="tRNA_Adenine-N(6)_MTase"/>
</dbReference>
<dbReference type="STRING" id="1244108.SAMN05444004_102313"/>
<dbReference type="InterPro" id="IPR013216">
    <property type="entry name" value="Methyltransf_11"/>
</dbReference>
<name>A0A1H3LV19_9RHOB</name>
<gene>
    <name evidence="2" type="ORF">SAMN05444004_102313</name>
</gene>
<accession>A0A1H3LV19</accession>
<keyword evidence="2" id="KW-0808">Transferase</keyword>
<feature type="domain" description="Methyltransferase type 11" evidence="1">
    <location>
        <begin position="1"/>
        <end position="65"/>
    </location>
</feature>
<evidence type="ECO:0000313" key="3">
    <source>
        <dbReference type="Proteomes" id="UP000198914"/>
    </source>
</evidence>
<dbReference type="EMBL" id="FNPX01000002">
    <property type="protein sequence ID" value="SDY67874.1"/>
    <property type="molecule type" value="Genomic_DNA"/>
</dbReference>
<keyword evidence="3" id="KW-1185">Reference proteome</keyword>
<evidence type="ECO:0000313" key="2">
    <source>
        <dbReference type="EMBL" id="SDY67874.1"/>
    </source>
</evidence>
<protein>
    <submittedName>
        <fullName evidence="2">tRNA1(Val) A37 N6-methylase TrmN6</fullName>
    </submittedName>
</protein>
<dbReference type="Pfam" id="PF08241">
    <property type="entry name" value="Methyltransf_11"/>
    <property type="match status" value="1"/>
</dbReference>
<keyword evidence="2" id="KW-0489">Methyltransferase</keyword>
<dbReference type="GO" id="GO:0032259">
    <property type="term" value="P:methylation"/>
    <property type="evidence" value="ECO:0007669"/>
    <property type="project" value="UniProtKB-KW"/>
</dbReference>
<dbReference type="CDD" id="cd02440">
    <property type="entry name" value="AdoMet_MTases"/>
    <property type="match status" value="1"/>
</dbReference>
<dbReference type="AlphaFoldDB" id="A0A1H3LV19"/>
<dbReference type="Proteomes" id="UP000198914">
    <property type="component" value="Unassembled WGS sequence"/>
</dbReference>
<dbReference type="PANTHER" id="PTHR47739:SF1">
    <property type="entry name" value="TRNA1(VAL) (ADENINE(37)-N6)-METHYLTRANSFERASE"/>
    <property type="match status" value="1"/>
</dbReference>
<dbReference type="SUPFAM" id="SSF53335">
    <property type="entry name" value="S-adenosyl-L-methionine-dependent methyltransferases"/>
    <property type="match status" value="1"/>
</dbReference>
<organism evidence="2 3">
    <name type="scientific">Jannaschia faecimaris</name>
    <dbReference type="NCBI Taxonomy" id="1244108"/>
    <lineage>
        <taxon>Bacteria</taxon>
        <taxon>Pseudomonadati</taxon>
        <taxon>Pseudomonadota</taxon>
        <taxon>Alphaproteobacteria</taxon>
        <taxon>Rhodobacterales</taxon>
        <taxon>Roseobacteraceae</taxon>
        <taxon>Jannaschia</taxon>
    </lineage>
</organism>
<dbReference type="InterPro" id="IPR029063">
    <property type="entry name" value="SAM-dependent_MTases_sf"/>
</dbReference>
<dbReference type="Gene3D" id="3.40.50.150">
    <property type="entry name" value="Vaccinia Virus protein VP39"/>
    <property type="match status" value="1"/>
</dbReference>
<dbReference type="PANTHER" id="PTHR47739">
    <property type="entry name" value="TRNA1(VAL) (ADENINE(37)-N6)-METHYLTRANSFERASE"/>
    <property type="match status" value="1"/>
</dbReference>
<evidence type="ECO:0000259" key="1">
    <source>
        <dbReference type="Pfam" id="PF08241"/>
    </source>
</evidence>
<sequence>MGCGVGAAMYCLAGRVPGVHLTDVELEPWVAALARRNGEADVVEGDALCLPPVLRRSFDHVICNSPYFTAGAGRTASRPAREAAMREDGPGGFGKWLDAAARRAGRKGSVTVIARAERLQEMIVSLSPRLGHLVILPITSRAGQEAHRVVVQGIKGRRAPLRLLAPLILHEGAMHDGDRDNHTVAAQQILRDGRAFSLA</sequence>
<dbReference type="GO" id="GO:0008757">
    <property type="term" value="F:S-adenosylmethionine-dependent methyltransferase activity"/>
    <property type="evidence" value="ECO:0007669"/>
    <property type="project" value="InterPro"/>
</dbReference>
<reference evidence="3" key="1">
    <citation type="submission" date="2016-10" db="EMBL/GenBank/DDBJ databases">
        <authorList>
            <person name="Varghese N."/>
            <person name="Submissions S."/>
        </authorList>
    </citation>
    <scope>NUCLEOTIDE SEQUENCE [LARGE SCALE GENOMIC DNA]</scope>
    <source>
        <strain evidence="3">DSM 100420</strain>
    </source>
</reference>